<feature type="region of interest" description="Disordered" evidence="1">
    <location>
        <begin position="272"/>
        <end position="303"/>
    </location>
</feature>
<feature type="compositionally biased region" description="Low complexity" evidence="1">
    <location>
        <begin position="213"/>
        <end position="238"/>
    </location>
</feature>
<proteinExistence type="predicted"/>
<feature type="compositionally biased region" description="Polar residues" evidence="1">
    <location>
        <begin position="283"/>
        <end position="301"/>
    </location>
</feature>
<evidence type="ECO:0000313" key="3">
    <source>
        <dbReference type="EMBL" id="KUI71254.1"/>
    </source>
</evidence>
<feature type="compositionally biased region" description="Low complexity" evidence="1">
    <location>
        <begin position="272"/>
        <end position="282"/>
    </location>
</feature>
<dbReference type="AlphaFoldDB" id="A0A194W461"/>
<dbReference type="OrthoDB" id="5429716at2759"/>
<gene>
    <name evidence="3" type="ORF">VM1G_11761</name>
</gene>
<dbReference type="EMBL" id="CM003104">
    <property type="protein sequence ID" value="KUI71254.1"/>
    <property type="molecule type" value="Genomic_DNA"/>
</dbReference>
<keyword evidence="2" id="KW-1133">Transmembrane helix</keyword>
<evidence type="ECO:0000256" key="1">
    <source>
        <dbReference type="SAM" id="MobiDB-lite"/>
    </source>
</evidence>
<organism evidence="3 4">
    <name type="scientific">Cytospora mali</name>
    <name type="common">Apple Valsa canker fungus</name>
    <name type="synonym">Valsa mali</name>
    <dbReference type="NCBI Taxonomy" id="578113"/>
    <lineage>
        <taxon>Eukaryota</taxon>
        <taxon>Fungi</taxon>
        <taxon>Dikarya</taxon>
        <taxon>Ascomycota</taxon>
        <taxon>Pezizomycotina</taxon>
        <taxon>Sordariomycetes</taxon>
        <taxon>Sordariomycetidae</taxon>
        <taxon>Diaporthales</taxon>
        <taxon>Cytosporaceae</taxon>
        <taxon>Cytospora</taxon>
    </lineage>
</organism>
<reference evidence="3" key="1">
    <citation type="submission" date="2014-12" db="EMBL/GenBank/DDBJ databases">
        <title>Genome Sequence of Valsa Canker Pathogens Uncovers a Specific Adaption of Colonization on Woody Bark.</title>
        <authorList>
            <person name="Yin Z."/>
            <person name="Liu H."/>
            <person name="Gao X."/>
            <person name="Li Z."/>
            <person name="Song N."/>
            <person name="Ke X."/>
            <person name="Dai Q."/>
            <person name="Wu Y."/>
            <person name="Sun Y."/>
            <person name="Xu J.-R."/>
            <person name="Kang Z.K."/>
            <person name="Wang L."/>
            <person name="Huang L."/>
        </authorList>
    </citation>
    <scope>NUCLEOTIDE SEQUENCE [LARGE SCALE GENOMIC DNA]</scope>
    <source>
        <strain evidence="3">03-8</strain>
    </source>
</reference>
<evidence type="ECO:0000256" key="2">
    <source>
        <dbReference type="SAM" id="Phobius"/>
    </source>
</evidence>
<accession>A0A194W461</accession>
<feature type="transmembrane region" description="Helical" evidence="2">
    <location>
        <begin position="307"/>
        <end position="332"/>
    </location>
</feature>
<feature type="region of interest" description="Disordered" evidence="1">
    <location>
        <begin position="209"/>
        <end position="243"/>
    </location>
</feature>
<protein>
    <submittedName>
        <fullName evidence="3">Uncharacterized protein</fullName>
    </submittedName>
</protein>
<sequence length="451" mass="46355">MALDLGPKVPNILGGASSPIITGQDRTNLGPLTTTFTQPPSCTIAVAGHDDNGLVGFLARTCALSQGSDMGADDASCWPSTSSGAATPSAPFQGWGFYSPGTICPTGYFSACSATGGTSGSSGWPVQFRLLDGETAVGCCPSGYMCGNAGGQTCIQTATSATFATASCELGNMVDSGTVVMPATAATVTAATLFAPMFQINWQSSDRAAIPATPKTSPSSSQPTETSSRSPSRTRFPSLVGTQTISTDVSQSGGLVMASTSNIDTTESTIPTTAAASSSAASNGTDSGSQDNDDTNTSNKGRSGFPVAAMVSVSVAGGLGALAVVIWAVYMWQRRKQWNKEMLQGINDDRMLQLDSIYEEARPKTFDTAGRETILYAGGLGRQDTLGNRLDPDLMYGPGQETSRILRAGPRRSPQLVGFPGAVSGDTGTPTGSRNPPGAPNDAGYGPYYRQ</sequence>
<keyword evidence="2" id="KW-0472">Membrane</keyword>
<keyword evidence="2" id="KW-0812">Transmembrane</keyword>
<keyword evidence="4" id="KW-1185">Reference proteome</keyword>
<name>A0A194W461_CYTMA</name>
<feature type="region of interest" description="Disordered" evidence="1">
    <location>
        <begin position="411"/>
        <end position="451"/>
    </location>
</feature>
<evidence type="ECO:0000313" key="4">
    <source>
        <dbReference type="Proteomes" id="UP000078559"/>
    </source>
</evidence>
<dbReference type="Proteomes" id="UP000078559">
    <property type="component" value="Chromosome 7"/>
</dbReference>